<accession>A0A9D4KH46</accession>
<dbReference type="Proteomes" id="UP000828390">
    <property type="component" value="Unassembled WGS sequence"/>
</dbReference>
<reference evidence="1" key="2">
    <citation type="submission" date="2020-11" db="EMBL/GenBank/DDBJ databases">
        <authorList>
            <person name="McCartney M.A."/>
            <person name="Auch B."/>
            <person name="Kono T."/>
            <person name="Mallez S."/>
            <person name="Becker A."/>
            <person name="Gohl D.M."/>
            <person name="Silverstein K.A.T."/>
            <person name="Koren S."/>
            <person name="Bechman K.B."/>
            <person name="Herman A."/>
            <person name="Abrahante J.E."/>
            <person name="Garbe J."/>
        </authorList>
    </citation>
    <scope>NUCLEOTIDE SEQUENCE</scope>
    <source>
        <strain evidence="1">Duluth1</strain>
        <tissue evidence="1">Whole animal</tissue>
    </source>
</reference>
<organism evidence="1 2">
    <name type="scientific">Dreissena polymorpha</name>
    <name type="common">Zebra mussel</name>
    <name type="synonym">Mytilus polymorpha</name>
    <dbReference type="NCBI Taxonomy" id="45954"/>
    <lineage>
        <taxon>Eukaryota</taxon>
        <taxon>Metazoa</taxon>
        <taxon>Spiralia</taxon>
        <taxon>Lophotrochozoa</taxon>
        <taxon>Mollusca</taxon>
        <taxon>Bivalvia</taxon>
        <taxon>Autobranchia</taxon>
        <taxon>Heteroconchia</taxon>
        <taxon>Euheterodonta</taxon>
        <taxon>Imparidentia</taxon>
        <taxon>Neoheterodontei</taxon>
        <taxon>Myida</taxon>
        <taxon>Dreissenoidea</taxon>
        <taxon>Dreissenidae</taxon>
        <taxon>Dreissena</taxon>
    </lineage>
</organism>
<dbReference type="EMBL" id="JAIWYP010000004">
    <property type="protein sequence ID" value="KAH3839768.1"/>
    <property type="molecule type" value="Genomic_DNA"/>
</dbReference>
<evidence type="ECO:0000313" key="2">
    <source>
        <dbReference type="Proteomes" id="UP000828390"/>
    </source>
</evidence>
<sequence>MTTGSCNKAYSTFNTLTKTHDPKADAHWNRLTDSSSVLNRRTKYCTALYNFMFQLDPSLRQNDCRPEAN</sequence>
<keyword evidence="2" id="KW-1185">Reference proteome</keyword>
<comment type="caution">
    <text evidence="1">The sequence shown here is derived from an EMBL/GenBank/DDBJ whole genome shotgun (WGS) entry which is preliminary data.</text>
</comment>
<protein>
    <submittedName>
        <fullName evidence="1">Uncharacterized protein</fullName>
    </submittedName>
</protein>
<gene>
    <name evidence="1" type="ORF">DPMN_113205</name>
</gene>
<dbReference type="AlphaFoldDB" id="A0A9D4KH46"/>
<evidence type="ECO:0000313" key="1">
    <source>
        <dbReference type="EMBL" id="KAH3839768.1"/>
    </source>
</evidence>
<name>A0A9D4KH46_DREPO</name>
<reference evidence="1" key="1">
    <citation type="journal article" date="2019" name="bioRxiv">
        <title>The Genome of the Zebra Mussel, Dreissena polymorpha: A Resource for Invasive Species Research.</title>
        <authorList>
            <person name="McCartney M.A."/>
            <person name="Auch B."/>
            <person name="Kono T."/>
            <person name="Mallez S."/>
            <person name="Zhang Y."/>
            <person name="Obille A."/>
            <person name="Becker A."/>
            <person name="Abrahante J.E."/>
            <person name="Garbe J."/>
            <person name="Badalamenti J.P."/>
            <person name="Herman A."/>
            <person name="Mangelson H."/>
            <person name="Liachko I."/>
            <person name="Sullivan S."/>
            <person name="Sone E.D."/>
            <person name="Koren S."/>
            <person name="Silverstein K.A.T."/>
            <person name="Beckman K.B."/>
            <person name="Gohl D.M."/>
        </authorList>
    </citation>
    <scope>NUCLEOTIDE SEQUENCE</scope>
    <source>
        <strain evidence="1">Duluth1</strain>
        <tissue evidence="1">Whole animal</tissue>
    </source>
</reference>
<proteinExistence type="predicted"/>